<comment type="caution">
    <text evidence="2">The sequence shown here is derived from an EMBL/GenBank/DDBJ whole genome shotgun (WGS) entry which is preliminary data.</text>
</comment>
<gene>
    <name evidence="2" type="ORF">MONAX_5E008948</name>
</gene>
<protein>
    <submittedName>
        <fullName evidence="2">Uncharacterized protein</fullName>
    </submittedName>
</protein>
<organism evidence="2 3">
    <name type="scientific">Marmota monax</name>
    <name type="common">Woodchuck</name>
    <dbReference type="NCBI Taxonomy" id="9995"/>
    <lineage>
        <taxon>Eukaryota</taxon>
        <taxon>Metazoa</taxon>
        <taxon>Chordata</taxon>
        <taxon>Craniata</taxon>
        <taxon>Vertebrata</taxon>
        <taxon>Euteleostomi</taxon>
        <taxon>Mammalia</taxon>
        <taxon>Eutheria</taxon>
        <taxon>Euarchontoglires</taxon>
        <taxon>Glires</taxon>
        <taxon>Rodentia</taxon>
        <taxon>Sciuromorpha</taxon>
        <taxon>Sciuridae</taxon>
        <taxon>Xerinae</taxon>
        <taxon>Marmotini</taxon>
        <taxon>Marmota</taxon>
    </lineage>
</organism>
<feature type="region of interest" description="Disordered" evidence="1">
    <location>
        <begin position="247"/>
        <end position="490"/>
    </location>
</feature>
<feature type="compositionally biased region" description="Basic residues" evidence="1">
    <location>
        <begin position="369"/>
        <end position="380"/>
    </location>
</feature>
<feature type="compositionally biased region" description="Basic and acidic residues" evidence="1">
    <location>
        <begin position="66"/>
        <end position="75"/>
    </location>
</feature>
<feature type="compositionally biased region" description="Low complexity" evidence="1">
    <location>
        <begin position="381"/>
        <end position="395"/>
    </location>
</feature>
<reference evidence="2" key="1">
    <citation type="submission" date="2019-04" db="EMBL/GenBank/DDBJ databases">
        <authorList>
            <person name="Alioto T."/>
            <person name="Alioto T."/>
        </authorList>
    </citation>
    <scope>NUCLEOTIDE SEQUENCE [LARGE SCALE GENOMIC DNA]</scope>
</reference>
<dbReference type="Proteomes" id="UP000335636">
    <property type="component" value="Unassembled WGS sequence"/>
</dbReference>
<feature type="compositionally biased region" description="Low complexity" evidence="1">
    <location>
        <begin position="44"/>
        <end position="55"/>
    </location>
</feature>
<dbReference type="EMBL" id="CABDUW010000121">
    <property type="protein sequence ID" value="VTJ59345.1"/>
    <property type="molecule type" value="Genomic_DNA"/>
</dbReference>
<dbReference type="AlphaFoldDB" id="A0A5E4AQ97"/>
<feature type="compositionally biased region" description="Basic residues" evidence="1">
    <location>
        <begin position="344"/>
        <end position="359"/>
    </location>
</feature>
<evidence type="ECO:0000313" key="3">
    <source>
        <dbReference type="Proteomes" id="UP000335636"/>
    </source>
</evidence>
<proteinExistence type="predicted"/>
<evidence type="ECO:0000313" key="2">
    <source>
        <dbReference type="EMBL" id="VTJ59345.1"/>
    </source>
</evidence>
<accession>A0A5E4AQ97</accession>
<evidence type="ECO:0000256" key="1">
    <source>
        <dbReference type="SAM" id="MobiDB-lite"/>
    </source>
</evidence>
<keyword evidence="3" id="KW-1185">Reference proteome</keyword>
<feature type="compositionally biased region" description="Polar residues" evidence="1">
    <location>
        <begin position="95"/>
        <end position="105"/>
    </location>
</feature>
<feature type="region of interest" description="Disordered" evidence="1">
    <location>
        <begin position="33"/>
        <end position="116"/>
    </location>
</feature>
<sequence>MFPVRSPYDRFTHTFVPVLGVLPLPSFADKSIREQGRRGDLHGPPTRTRPSPMTRGKTYRPQGTEKSLRDGRTDGSEVVTADVQRNFPRPGPRLTLSSTCSTRGSNPKGDPDPSFPYLVGTYHRNSSYSSRGFWCQNREQSYYARCLTPGSTASWVAMTYPLSSQSPRTPWDAGLCRVSLTLRNFTKRKGVGGGPLRFRPRQKYPTELKVLVLDHSIQSSPPAWKSGCVTSLKSSPDLVYFWSHDVSSPGGRSEGSGGPTRGSDSFSDPEVCATGEIGRSLLKSQDRSGGRLPRGLCRGNSRGPAPKPLSSQRLPAPPTRPGLTSGPRGQVRRTEARGTEWARSGRRARYCSLARKPRRCSSGTCGSPGKRRWKPRRRPASKSASTPSMSTSTRTGRARCAAIASRLRGSWGLEGLGPKGLSRPEARSAGRRVPLLPVREPWAEPSQTSPANLHRPQVGTLGDTRHRSSNLSSCRPAVAGTPSGIPGQDG</sequence>
<name>A0A5E4AQ97_MARMO</name>